<proteinExistence type="predicted"/>
<dbReference type="OrthoDB" id="5421601at2759"/>
<accession>A0A6A6JGM0</accession>
<dbReference type="AlphaFoldDB" id="A0A6A6JGM0"/>
<name>A0A6A6JGM0_WESOR</name>
<keyword evidence="2" id="KW-1185">Reference proteome</keyword>
<protein>
    <recommendedName>
        <fullName evidence="3">F-box domain-containing protein</fullName>
    </recommendedName>
</protein>
<dbReference type="GeneID" id="54548908"/>
<dbReference type="EMBL" id="ML986498">
    <property type="protein sequence ID" value="KAF2275253.1"/>
    <property type="molecule type" value="Genomic_DNA"/>
</dbReference>
<evidence type="ECO:0000313" key="2">
    <source>
        <dbReference type="Proteomes" id="UP000800097"/>
    </source>
</evidence>
<dbReference type="Proteomes" id="UP000800097">
    <property type="component" value="Unassembled WGS sequence"/>
</dbReference>
<evidence type="ECO:0008006" key="3">
    <source>
        <dbReference type="Google" id="ProtNLM"/>
    </source>
</evidence>
<sequence>MGLLQLPGEVLDEIIDFAVPDGLENFALSCKLIYARASSQIFHHNRRTRIGRYAAQPSNDRGKPLLLLFEISRDPSVADYIDVLNLRNPNPDDNASGSTQLTDEFRMEEEAMDGIKNMVTQSAWLESAGVNVEDWWDAMMDEDETVDDEDDFEGVPCTVVSLLSQLPNLRSLQLPETWVQFRPESALTDRERQLLYVLDALVAYSNAGAKGVGRPLQHLETLLPFSPSGYEARAALQSVEPFLALKGLRELFGVALIAVDDSYTGIPFRWRSDHAISSLRRIELAHCCIDADGISEFLSRTPQLEIFRYSHETKWHGCEHDWNAGAFIGAIARHCGATITEMAITIDEMYGDIINGASSFLAFNNLRTLEVDVQIFCGPPLESGQRRGLAAMVPDGETPWTEHDIPCIASMLPPSIEHMVINTDFPQSEAQALRSLLKNIPQQQAERLPQLQTVIIRQFNDTSGEEVFGIPGHVHVVDGNAELKLQRSMLPLWKRNFSTRVGGIAYT</sequence>
<dbReference type="RefSeq" id="XP_033652792.1">
    <property type="nucleotide sequence ID" value="XM_033795733.1"/>
</dbReference>
<reference evidence="1" key="1">
    <citation type="journal article" date="2020" name="Stud. Mycol.">
        <title>101 Dothideomycetes genomes: a test case for predicting lifestyles and emergence of pathogens.</title>
        <authorList>
            <person name="Haridas S."/>
            <person name="Albert R."/>
            <person name="Binder M."/>
            <person name="Bloem J."/>
            <person name="Labutti K."/>
            <person name="Salamov A."/>
            <person name="Andreopoulos B."/>
            <person name="Baker S."/>
            <person name="Barry K."/>
            <person name="Bills G."/>
            <person name="Bluhm B."/>
            <person name="Cannon C."/>
            <person name="Castanera R."/>
            <person name="Culley D."/>
            <person name="Daum C."/>
            <person name="Ezra D."/>
            <person name="Gonzalez J."/>
            <person name="Henrissat B."/>
            <person name="Kuo A."/>
            <person name="Liang C."/>
            <person name="Lipzen A."/>
            <person name="Lutzoni F."/>
            <person name="Magnuson J."/>
            <person name="Mondo S."/>
            <person name="Nolan M."/>
            <person name="Ohm R."/>
            <person name="Pangilinan J."/>
            <person name="Park H.-J."/>
            <person name="Ramirez L."/>
            <person name="Alfaro M."/>
            <person name="Sun H."/>
            <person name="Tritt A."/>
            <person name="Yoshinaga Y."/>
            <person name="Zwiers L.-H."/>
            <person name="Turgeon B."/>
            <person name="Goodwin S."/>
            <person name="Spatafora J."/>
            <person name="Crous P."/>
            <person name="Grigoriev I."/>
        </authorList>
    </citation>
    <scope>NUCLEOTIDE SEQUENCE</scope>
    <source>
        <strain evidence="1">CBS 379.55</strain>
    </source>
</reference>
<gene>
    <name evidence="1" type="ORF">EI97DRAFT_379811</name>
</gene>
<organism evidence="1 2">
    <name type="scientific">Westerdykella ornata</name>
    <dbReference type="NCBI Taxonomy" id="318751"/>
    <lineage>
        <taxon>Eukaryota</taxon>
        <taxon>Fungi</taxon>
        <taxon>Dikarya</taxon>
        <taxon>Ascomycota</taxon>
        <taxon>Pezizomycotina</taxon>
        <taxon>Dothideomycetes</taxon>
        <taxon>Pleosporomycetidae</taxon>
        <taxon>Pleosporales</taxon>
        <taxon>Sporormiaceae</taxon>
        <taxon>Westerdykella</taxon>
    </lineage>
</organism>
<evidence type="ECO:0000313" key="1">
    <source>
        <dbReference type="EMBL" id="KAF2275253.1"/>
    </source>
</evidence>